<evidence type="ECO:0000313" key="6">
    <source>
        <dbReference type="EMBL" id="SDN97772.1"/>
    </source>
</evidence>
<comment type="pathway">
    <text evidence="1">Lipid metabolism.</text>
</comment>
<dbReference type="GO" id="GO:0006654">
    <property type="term" value="P:phosphatidic acid biosynthetic process"/>
    <property type="evidence" value="ECO:0007669"/>
    <property type="project" value="TreeGrafter"/>
</dbReference>
<dbReference type="SUPFAM" id="SSF69593">
    <property type="entry name" value="Glycerol-3-phosphate (1)-acyltransferase"/>
    <property type="match status" value="1"/>
</dbReference>
<proteinExistence type="predicted"/>
<protein>
    <submittedName>
        <fullName evidence="6">1-acyl-sn-glycerol-3-phosphate acyltransferase</fullName>
    </submittedName>
</protein>
<evidence type="ECO:0000259" key="5">
    <source>
        <dbReference type="SMART" id="SM00563"/>
    </source>
</evidence>
<keyword evidence="4" id="KW-0812">Transmembrane</keyword>
<evidence type="ECO:0000313" key="7">
    <source>
        <dbReference type="Proteomes" id="UP000199602"/>
    </source>
</evidence>
<feature type="transmembrane region" description="Helical" evidence="4">
    <location>
        <begin position="12"/>
        <end position="37"/>
    </location>
</feature>
<accession>A0A1H0FT92</accession>
<dbReference type="RefSeq" id="WP_159427723.1">
    <property type="nucleotide sequence ID" value="NZ_FNIN01000014.1"/>
</dbReference>
<feature type="domain" description="Phospholipid/glycerol acyltransferase" evidence="5">
    <location>
        <begin position="80"/>
        <end position="191"/>
    </location>
</feature>
<feature type="transmembrane region" description="Helical" evidence="4">
    <location>
        <begin position="49"/>
        <end position="66"/>
    </location>
</feature>
<keyword evidence="4" id="KW-0472">Membrane</keyword>
<dbReference type="PANTHER" id="PTHR10434:SF11">
    <property type="entry name" value="1-ACYL-SN-GLYCEROL-3-PHOSPHATE ACYLTRANSFERASE"/>
    <property type="match status" value="1"/>
</dbReference>
<dbReference type="OrthoDB" id="9809618at2"/>
<dbReference type="STRING" id="206665.SAMN04488516_11417"/>
<dbReference type="InterPro" id="IPR002123">
    <property type="entry name" value="Plipid/glycerol_acylTrfase"/>
</dbReference>
<name>A0A1H0FT92_9BACT</name>
<dbReference type="AlphaFoldDB" id="A0A1H0FT92"/>
<evidence type="ECO:0000256" key="1">
    <source>
        <dbReference type="ARBA" id="ARBA00005189"/>
    </source>
</evidence>
<dbReference type="GO" id="GO:0003841">
    <property type="term" value="F:1-acylglycerol-3-phosphate O-acyltransferase activity"/>
    <property type="evidence" value="ECO:0007669"/>
    <property type="project" value="TreeGrafter"/>
</dbReference>
<feature type="transmembrane region" description="Helical" evidence="4">
    <location>
        <begin position="86"/>
        <end position="107"/>
    </location>
</feature>
<sequence>MLNKIFLNVFLYPLLIIWTSFAIAIGLPISLVARIFIPNATGKLTRLLIWLYGKGCLKIVSIFVPIKLEISNPKTLKPPCIIVANHLSFFDVYLMALLPFSNVIFVVRDWPFKIWFYAPFMHLAQYLNTEKLDLDQTISQAQYYLNQNCALCFFPEAHRSRTGELGRFYTGAFKIAKQTNVPIIPFCIQGTNIFLRPGSIWFERHPIKVKILSPVLPSQFSSYIEMRKQVKKIIQLTLQKIEKA</sequence>
<gene>
    <name evidence="6" type="ORF">SAMN04488516_11417</name>
</gene>
<keyword evidence="7" id="KW-1185">Reference proteome</keyword>
<keyword evidence="4" id="KW-1133">Transmembrane helix</keyword>
<dbReference type="Proteomes" id="UP000199602">
    <property type="component" value="Unassembled WGS sequence"/>
</dbReference>
<evidence type="ECO:0000256" key="3">
    <source>
        <dbReference type="ARBA" id="ARBA00023315"/>
    </source>
</evidence>
<dbReference type="CDD" id="cd07989">
    <property type="entry name" value="LPLAT_AGPAT-like"/>
    <property type="match status" value="1"/>
</dbReference>
<reference evidence="6 7" key="1">
    <citation type="submission" date="2016-10" db="EMBL/GenBank/DDBJ databases">
        <authorList>
            <person name="de Groot N.N."/>
        </authorList>
    </citation>
    <scope>NUCLEOTIDE SEQUENCE [LARGE SCALE GENOMIC DNA]</scope>
    <source>
        <strain evidence="6 7">DSM 15269</strain>
    </source>
</reference>
<organism evidence="6 7">
    <name type="scientific">Desulfonauticus submarinus</name>
    <dbReference type="NCBI Taxonomy" id="206665"/>
    <lineage>
        <taxon>Bacteria</taxon>
        <taxon>Pseudomonadati</taxon>
        <taxon>Thermodesulfobacteriota</taxon>
        <taxon>Desulfovibrionia</taxon>
        <taxon>Desulfovibrionales</taxon>
        <taxon>Desulfonauticaceae</taxon>
        <taxon>Desulfonauticus</taxon>
    </lineage>
</organism>
<dbReference type="Pfam" id="PF01553">
    <property type="entry name" value="Acyltransferase"/>
    <property type="match status" value="1"/>
</dbReference>
<dbReference type="SMART" id="SM00563">
    <property type="entry name" value="PlsC"/>
    <property type="match status" value="1"/>
</dbReference>
<evidence type="ECO:0000256" key="4">
    <source>
        <dbReference type="SAM" id="Phobius"/>
    </source>
</evidence>
<keyword evidence="2 6" id="KW-0808">Transferase</keyword>
<evidence type="ECO:0000256" key="2">
    <source>
        <dbReference type="ARBA" id="ARBA00022679"/>
    </source>
</evidence>
<keyword evidence="3 6" id="KW-0012">Acyltransferase</keyword>
<dbReference type="PANTHER" id="PTHR10434">
    <property type="entry name" value="1-ACYL-SN-GLYCEROL-3-PHOSPHATE ACYLTRANSFERASE"/>
    <property type="match status" value="1"/>
</dbReference>
<dbReference type="EMBL" id="FNIN01000014">
    <property type="protein sequence ID" value="SDN97772.1"/>
    <property type="molecule type" value="Genomic_DNA"/>
</dbReference>